<name>A0A7C5Q6G2_CALS0</name>
<comment type="caution">
    <text evidence="2">The sequence shown here is derived from an EMBL/GenBank/DDBJ whole genome shotgun (WGS) entry which is preliminary data.</text>
</comment>
<dbReference type="EMBL" id="DRWN01000026">
    <property type="protein sequence ID" value="HHK68207.1"/>
    <property type="molecule type" value="Genomic_DNA"/>
</dbReference>
<evidence type="ECO:0000313" key="2">
    <source>
        <dbReference type="EMBL" id="HHK68207.1"/>
    </source>
</evidence>
<sequence>MGDVLSDVFGCVKPVIGMVHLPPLPGSPSSARMAVEELIDYALRDARALAEGGVDGVQVENIGDKPFMKSRDLGFEVTSIVSAVAREVRSSLGLPVGVFVLANGVYESISTALACGASWVRANLYNLAYIADEGFVEAAAPHAERHRALLNPSIRILADVMVKHGSHFIVSDLPLSYHVARAQELGADAIVVSGSRTGAETPVERVYEVKRWASKPVIVGSGLNPWNAEKLLSLADGAIVGTYFKAGGKLSNPVDIDRVKKLMTLVKRLRQITQGRGL</sequence>
<reference evidence="2" key="1">
    <citation type="journal article" date="2020" name="mSystems">
        <title>Genome- and Community-Level Interaction Insights into Carbon Utilization and Element Cycling Functions of Hydrothermarchaeota in Hydrothermal Sediment.</title>
        <authorList>
            <person name="Zhou Z."/>
            <person name="Liu Y."/>
            <person name="Xu W."/>
            <person name="Pan J."/>
            <person name="Luo Z.H."/>
            <person name="Li M."/>
        </authorList>
    </citation>
    <scope>NUCLEOTIDE SEQUENCE [LARGE SCALE GENOMIC DNA]</scope>
    <source>
        <strain evidence="2">SpSt-1056</strain>
    </source>
</reference>
<protein>
    <submittedName>
        <fullName evidence="2">BtpA/SgcQ family protein</fullName>
    </submittedName>
</protein>
<dbReference type="SUPFAM" id="SSF51366">
    <property type="entry name" value="Ribulose-phoshate binding barrel"/>
    <property type="match status" value="1"/>
</dbReference>
<dbReference type="InterPro" id="IPR011060">
    <property type="entry name" value="RibuloseP-bd_barrel"/>
</dbReference>
<comment type="similarity">
    <text evidence="1">Belongs to the BtpA family.</text>
</comment>
<evidence type="ECO:0000256" key="1">
    <source>
        <dbReference type="ARBA" id="ARBA00006007"/>
    </source>
</evidence>
<dbReference type="InterPro" id="IPR005137">
    <property type="entry name" value="BtpA"/>
</dbReference>
<dbReference type="AlphaFoldDB" id="A0A7C5Q6G2"/>
<dbReference type="Pfam" id="PF03437">
    <property type="entry name" value="BtpA"/>
    <property type="match status" value="1"/>
</dbReference>
<dbReference type="NCBIfam" id="TIGR00259">
    <property type="entry name" value="thylakoid_BtpA"/>
    <property type="match status" value="1"/>
</dbReference>
<dbReference type="CDD" id="cd04722">
    <property type="entry name" value="TIM_phosphate_binding"/>
    <property type="match status" value="1"/>
</dbReference>
<gene>
    <name evidence="2" type="ORF">ENM11_03500</name>
</gene>
<accession>A0A7C5Q6G2</accession>
<dbReference type="PIRSF" id="PIRSF005956">
    <property type="entry name" value="BtpA"/>
    <property type="match status" value="1"/>
</dbReference>
<proteinExistence type="inferred from homology"/>
<organism evidence="2">
    <name type="scientific">Caldiarchaeum subterraneum</name>
    <dbReference type="NCBI Taxonomy" id="311458"/>
    <lineage>
        <taxon>Archaea</taxon>
        <taxon>Nitrososphaerota</taxon>
        <taxon>Candidatus Caldarchaeales</taxon>
        <taxon>Candidatus Caldarchaeaceae</taxon>
        <taxon>Candidatus Caldarchaeum</taxon>
    </lineage>
</organism>
<dbReference type="PANTHER" id="PTHR21381:SF3">
    <property type="entry name" value="SGC REGION PROTEIN SGCQ-RELATED"/>
    <property type="match status" value="1"/>
</dbReference>
<dbReference type="Gene3D" id="3.20.20.70">
    <property type="entry name" value="Aldolase class I"/>
    <property type="match status" value="1"/>
</dbReference>
<dbReference type="InterPro" id="IPR013785">
    <property type="entry name" value="Aldolase_TIM"/>
</dbReference>
<dbReference type="PANTHER" id="PTHR21381">
    <property type="entry name" value="ZGC:162297"/>
    <property type="match status" value="1"/>
</dbReference>